<feature type="region of interest" description="Disordered" evidence="8">
    <location>
        <begin position="1006"/>
        <end position="1028"/>
    </location>
</feature>
<evidence type="ECO:0000256" key="4">
    <source>
        <dbReference type="ARBA" id="ARBA00022737"/>
    </source>
</evidence>
<gene>
    <name evidence="10" type="ORF">LTR24_004440</name>
</gene>
<feature type="region of interest" description="Disordered" evidence="8">
    <location>
        <begin position="27"/>
        <end position="66"/>
    </location>
</feature>
<evidence type="ECO:0000256" key="3">
    <source>
        <dbReference type="ARBA" id="ARBA00022723"/>
    </source>
</evidence>
<keyword evidence="11" id="KW-1185">Reference proteome</keyword>
<dbReference type="CDD" id="cd20353">
    <property type="entry name" value="Rcat_RBR_RNF216"/>
    <property type="match status" value="1"/>
</dbReference>
<evidence type="ECO:0000256" key="1">
    <source>
        <dbReference type="ARBA" id="ARBA00004906"/>
    </source>
</evidence>
<evidence type="ECO:0000256" key="6">
    <source>
        <dbReference type="ARBA" id="ARBA00022786"/>
    </source>
</evidence>
<evidence type="ECO:0000256" key="5">
    <source>
        <dbReference type="ARBA" id="ARBA00022771"/>
    </source>
</evidence>
<keyword evidence="3" id="KW-0479">Metal-binding</keyword>
<proteinExistence type="predicted"/>
<dbReference type="PANTHER" id="PTHR22770">
    <property type="entry name" value="UBIQUITIN CONJUGATING ENZYME 7 INTERACTING PROTEIN-RELATED"/>
    <property type="match status" value="1"/>
</dbReference>
<dbReference type="EMBL" id="JAVRRG010000046">
    <property type="protein sequence ID" value="KAK5093180.1"/>
    <property type="molecule type" value="Genomic_DNA"/>
</dbReference>
<evidence type="ECO:0000256" key="7">
    <source>
        <dbReference type="ARBA" id="ARBA00022833"/>
    </source>
</evidence>
<dbReference type="Pfam" id="PF26200">
    <property type="entry name" value="Rcat_RNF216"/>
    <property type="match status" value="1"/>
</dbReference>
<keyword evidence="6" id="KW-0833">Ubl conjugation pathway</keyword>
<evidence type="ECO:0000313" key="11">
    <source>
        <dbReference type="Proteomes" id="UP001345013"/>
    </source>
</evidence>
<dbReference type="PROSITE" id="PS51873">
    <property type="entry name" value="TRIAD"/>
    <property type="match status" value="1"/>
</dbReference>
<dbReference type="CDD" id="cd20339">
    <property type="entry name" value="BRcat_RBR_RNF216"/>
    <property type="match status" value="1"/>
</dbReference>
<keyword evidence="4" id="KW-0677">Repeat</keyword>
<dbReference type="PANTHER" id="PTHR22770:SF47">
    <property type="entry name" value="E3 UBIQUITIN-PROTEIN LIGASE RNF216"/>
    <property type="match status" value="1"/>
</dbReference>
<keyword evidence="7" id="KW-0862">Zinc</keyword>
<comment type="pathway">
    <text evidence="1">Protein modification; protein ubiquitination.</text>
</comment>
<comment type="caution">
    <text evidence="10">The sequence shown here is derived from an EMBL/GenBank/DDBJ whole genome shotgun (WGS) entry which is preliminary data.</text>
</comment>
<dbReference type="InterPro" id="IPR047545">
    <property type="entry name" value="BRcat_RBR_RNF216"/>
</dbReference>
<dbReference type="Gene3D" id="1.20.120.1750">
    <property type="match status" value="1"/>
</dbReference>
<dbReference type="InterPro" id="IPR051628">
    <property type="entry name" value="LUBAC_E3_Ligases"/>
</dbReference>
<dbReference type="SUPFAM" id="SSF57850">
    <property type="entry name" value="RING/U-box"/>
    <property type="match status" value="1"/>
</dbReference>
<keyword evidence="2" id="KW-0808">Transferase</keyword>
<reference evidence="10 11" key="1">
    <citation type="submission" date="2023-08" db="EMBL/GenBank/DDBJ databases">
        <title>Black Yeasts Isolated from many extreme environments.</title>
        <authorList>
            <person name="Coleine C."/>
            <person name="Stajich J.E."/>
            <person name="Selbmann L."/>
        </authorList>
    </citation>
    <scope>NUCLEOTIDE SEQUENCE [LARGE SCALE GENOMIC DNA]</scope>
    <source>
        <strain evidence="10 11">CCFEE 5885</strain>
    </source>
</reference>
<accession>A0ABR0KD95</accession>
<evidence type="ECO:0000256" key="8">
    <source>
        <dbReference type="SAM" id="MobiDB-lite"/>
    </source>
</evidence>
<feature type="compositionally biased region" description="Low complexity" evidence="8">
    <location>
        <begin position="1015"/>
        <end position="1028"/>
    </location>
</feature>
<evidence type="ECO:0000313" key="10">
    <source>
        <dbReference type="EMBL" id="KAK5093180.1"/>
    </source>
</evidence>
<feature type="domain" description="RING-type" evidence="9">
    <location>
        <begin position="449"/>
        <end position="666"/>
    </location>
</feature>
<protein>
    <recommendedName>
        <fullName evidence="9">RING-type domain-containing protein</fullName>
    </recommendedName>
</protein>
<organism evidence="10 11">
    <name type="scientific">Lithohypha guttulata</name>
    <dbReference type="NCBI Taxonomy" id="1690604"/>
    <lineage>
        <taxon>Eukaryota</taxon>
        <taxon>Fungi</taxon>
        <taxon>Dikarya</taxon>
        <taxon>Ascomycota</taxon>
        <taxon>Pezizomycotina</taxon>
        <taxon>Eurotiomycetes</taxon>
        <taxon>Chaetothyriomycetidae</taxon>
        <taxon>Chaetothyriales</taxon>
        <taxon>Trichomeriaceae</taxon>
        <taxon>Lithohypha</taxon>
    </lineage>
</organism>
<name>A0ABR0KD95_9EURO</name>
<evidence type="ECO:0000256" key="2">
    <source>
        <dbReference type="ARBA" id="ARBA00022679"/>
    </source>
</evidence>
<keyword evidence="5" id="KW-0863">Zinc-finger</keyword>
<evidence type="ECO:0000259" key="9">
    <source>
        <dbReference type="PROSITE" id="PS51873"/>
    </source>
</evidence>
<dbReference type="InterPro" id="IPR044066">
    <property type="entry name" value="TRIAD_supradom"/>
</dbReference>
<dbReference type="Proteomes" id="UP001345013">
    <property type="component" value="Unassembled WGS sequence"/>
</dbReference>
<sequence length="1028" mass="117433">MPPARPEDAVFISDDEDNVHAAQEVEHLRTVRLQQPRQIDATDGSTPSHNRPCVERSPLPQPAGKRQKLLNGSRALSLGASSAEVAAPSDFTRAQLKFDSDHGGFTQAYPDFFADAFATPPDRTSLPEMDFSGVDVLIQEASRKKKKEVQPPYYDDPKLRIRMFRGPGCEHFALPVDSNPRYQELCDEFDQKMQLKDERRRAKQMRYNGFGPYINESIEFDASDDEASPGKASTSPRESECLARILEVLPDVEHEYVLEKIRAQHESWNFSEEEIEVLPDVGAIVAELLEMESYPKAQKQQDEERGAFQDETGKTIKWNKDHRNYRDYQKDAIILLASQFDHVPTHYISKIINEKRTIWDTYIYINEIDTAYFVRKTKPYHRSRHPRIQLERKYQRSMPYHDPQYYPSLVTELQAACQHVARELLRWSRDQAKIGAENANLEEQKANGLILQCQCCFDDEVPMNRAVSCMASSGEHSFCFTCIESLANNQIGLMKHEMLCMDGSGCQEKLDMDGIGRAVPIKTLDRLLFNEQQFEIAAANIEGLEQCPFCDFKAICDPVEEDPVFSCRNPDCSKVTCRRCHEASHLPKTCEEVKKDRGLDARHRIEEARSEAMIRACPQCNKKIIKELGCNKLRCTCGTVICYVCKLDLSKLRDGYEHFSKGDRRCPLYDSRGVERHDQDADDAERKAIEKAKAEDDTIEESLLQIETGKPKAVAQLPAIAAPNPPVPHRQLQYRERLAAMREEMRERRQYRRAVAAPLVGLEPPEFNFGIPQYQAMQPQNAYGYNAAAQPVNPPFQADGLGIRHAELRQLQNQFMGNNVAPEQWRQAGGDVYGDTWQQGIAAVDNRFAVPPIEDQMDEHDMLATGNRIHNYRADMARRRDAQLQRRNTVQSNANQRLQFPNPAFLNLRDPMQPPPNPSHQMQPQATNYQAQQPQAQQLGGWLPEIPQEDGLFDPFTFDEGPGGMWRDQFRPPTPLPTNEVGGRPLWVRGHSPDELMDFGRNLQHTRPVIPTALPRPQAQQQPPYRRT</sequence>
<dbReference type="InterPro" id="IPR047546">
    <property type="entry name" value="Rcat_RBR_RNF216"/>
</dbReference>
<feature type="compositionally biased region" description="Polar residues" evidence="8">
    <location>
        <begin position="32"/>
        <end position="49"/>
    </location>
</feature>